<accession>A0A1A9VDR3</accession>
<keyword evidence="2" id="KW-1185">Reference proteome</keyword>
<protein>
    <submittedName>
        <fullName evidence="1">Uncharacterized protein</fullName>
    </submittedName>
</protein>
<evidence type="ECO:0000313" key="2">
    <source>
        <dbReference type="Proteomes" id="UP000078200"/>
    </source>
</evidence>
<organism evidence="1 2">
    <name type="scientific">Glossina austeni</name>
    <name type="common">Savannah tsetse fly</name>
    <dbReference type="NCBI Taxonomy" id="7395"/>
    <lineage>
        <taxon>Eukaryota</taxon>
        <taxon>Metazoa</taxon>
        <taxon>Ecdysozoa</taxon>
        <taxon>Arthropoda</taxon>
        <taxon>Hexapoda</taxon>
        <taxon>Insecta</taxon>
        <taxon>Pterygota</taxon>
        <taxon>Neoptera</taxon>
        <taxon>Endopterygota</taxon>
        <taxon>Diptera</taxon>
        <taxon>Brachycera</taxon>
        <taxon>Muscomorpha</taxon>
        <taxon>Hippoboscoidea</taxon>
        <taxon>Glossinidae</taxon>
        <taxon>Glossina</taxon>
    </lineage>
</organism>
<dbReference type="AlphaFoldDB" id="A0A1A9VDR3"/>
<reference evidence="1" key="1">
    <citation type="submission" date="2020-05" db="UniProtKB">
        <authorList>
            <consortium name="EnsemblMetazoa"/>
        </authorList>
    </citation>
    <scope>IDENTIFICATION</scope>
    <source>
        <strain evidence="1">TTRI</strain>
    </source>
</reference>
<sequence>MNDNFNPLVLLPSNNNSAVVLTASPIEMKRNKISATKFHFSLHNQLMKIKTHIVSNLLHSVRQVFTHSIRDWWWFYKIGLNCHRHKENIGKLFLRCMYHNRAAVDITAEFLIIINWFFDEFKILHLRFCGLQLCLDFFPIKGLRALLLKGRTTPKFSNIGTIIKYYIDLTISRRAIQKPFSVQSRMHRAAGTHSLNKLSEKVEKFISKSYLLFQQTEPSDLSKQTAKVIYELDRENCYVFTY</sequence>
<dbReference type="VEuPathDB" id="VectorBase:GAUT033949"/>
<dbReference type="Proteomes" id="UP000078200">
    <property type="component" value="Unassembled WGS sequence"/>
</dbReference>
<dbReference type="EnsemblMetazoa" id="GAUT033949-RA">
    <property type="protein sequence ID" value="GAUT033949-PA"/>
    <property type="gene ID" value="GAUT033949"/>
</dbReference>
<proteinExistence type="predicted"/>
<evidence type="ECO:0000313" key="1">
    <source>
        <dbReference type="EnsemblMetazoa" id="GAUT033949-PA"/>
    </source>
</evidence>
<name>A0A1A9VDR3_GLOAU</name>